<reference evidence="2 3" key="1">
    <citation type="journal article" date="2019" name="Genome Biol. Evol.">
        <title>Insights into the evolution of the New World diploid cottons (Gossypium, subgenus Houzingenia) based on genome sequencing.</title>
        <authorList>
            <person name="Grover C.E."/>
            <person name="Arick M.A. 2nd"/>
            <person name="Thrash A."/>
            <person name="Conover J.L."/>
            <person name="Sanders W.S."/>
            <person name="Peterson D.G."/>
            <person name="Frelichowski J.E."/>
            <person name="Scheffler J.A."/>
            <person name="Scheffler B.E."/>
            <person name="Wendel J.F."/>
        </authorList>
    </citation>
    <scope>NUCLEOTIDE SEQUENCE [LARGE SCALE GENOMIC DNA]</scope>
    <source>
        <strain evidence="2">185</strain>
        <tissue evidence="2">Leaf</tissue>
    </source>
</reference>
<name>A0A7J8WY42_GOSAI</name>
<sequence>MGPSPAPMQETTPVVVPSMAAPPTGQYVPSYFGGSSSKPPIPRSKGTRWQLMQSTEGEEDERPKLEPQSE</sequence>
<feature type="region of interest" description="Disordered" evidence="1">
    <location>
        <begin position="1"/>
        <end position="70"/>
    </location>
</feature>
<feature type="compositionally biased region" description="Basic and acidic residues" evidence="1">
    <location>
        <begin position="61"/>
        <end position="70"/>
    </location>
</feature>
<organism evidence="2 3">
    <name type="scientific">Gossypium aridum</name>
    <name type="common">American cotton</name>
    <name type="synonym">Erioxylum aridum</name>
    <dbReference type="NCBI Taxonomy" id="34290"/>
    <lineage>
        <taxon>Eukaryota</taxon>
        <taxon>Viridiplantae</taxon>
        <taxon>Streptophyta</taxon>
        <taxon>Embryophyta</taxon>
        <taxon>Tracheophyta</taxon>
        <taxon>Spermatophyta</taxon>
        <taxon>Magnoliopsida</taxon>
        <taxon>eudicotyledons</taxon>
        <taxon>Gunneridae</taxon>
        <taxon>Pentapetalae</taxon>
        <taxon>rosids</taxon>
        <taxon>malvids</taxon>
        <taxon>Malvales</taxon>
        <taxon>Malvaceae</taxon>
        <taxon>Malvoideae</taxon>
        <taxon>Gossypium</taxon>
    </lineage>
</organism>
<gene>
    <name evidence="2" type="ORF">Goari_011672</name>
</gene>
<feature type="non-terminal residue" evidence="2">
    <location>
        <position position="1"/>
    </location>
</feature>
<evidence type="ECO:0000313" key="3">
    <source>
        <dbReference type="Proteomes" id="UP000593577"/>
    </source>
</evidence>
<dbReference type="EMBL" id="JABFAA010000004">
    <property type="protein sequence ID" value="MBA0679931.1"/>
    <property type="molecule type" value="Genomic_DNA"/>
</dbReference>
<proteinExistence type="predicted"/>
<comment type="caution">
    <text evidence="2">The sequence shown here is derived from an EMBL/GenBank/DDBJ whole genome shotgun (WGS) entry which is preliminary data.</text>
</comment>
<protein>
    <submittedName>
        <fullName evidence="2">Uncharacterized protein</fullName>
    </submittedName>
</protein>
<keyword evidence="3" id="KW-1185">Reference proteome</keyword>
<evidence type="ECO:0000256" key="1">
    <source>
        <dbReference type="SAM" id="MobiDB-lite"/>
    </source>
</evidence>
<evidence type="ECO:0000313" key="2">
    <source>
        <dbReference type="EMBL" id="MBA0679931.1"/>
    </source>
</evidence>
<accession>A0A7J8WY42</accession>
<dbReference type="AlphaFoldDB" id="A0A7J8WY42"/>
<dbReference type="Proteomes" id="UP000593577">
    <property type="component" value="Unassembled WGS sequence"/>
</dbReference>